<evidence type="ECO:0000313" key="1">
    <source>
        <dbReference type="EMBL" id="EEC03249.1"/>
    </source>
</evidence>
<reference evidence="1 3" key="1">
    <citation type="submission" date="2008-03" db="EMBL/GenBank/DDBJ databases">
        <title>Annotation of Ixodes scapularis.</title>
        <authorList>
            <consortium name="Ixodes scapularis Genome Project Consortium"/>
            <person name="Caler E."/>
            <person name="Hannick L.I."/>
            <person name="Bidwell S."/>
            <person name="Joardar V."/>
            <person name="Thiagarajan M."/>
            <person name="Amedeo P."/>
            <person name="Galinsky K.J."/>
            <person name="Schobel S."/>
            <person name="Inman J."/>
            <person name="Hostetler J."/>
            <person name="Miller J."/>
            <person name="Hammond M."/>
            <person name="Megy K."/>
            <person name="Lawson D."/>
            <person name="Kodira C."/>
            <person name="Sutton G."/>
            <person name="Meyer J."/>
            <person name="Hill C.A."/>
            <person name="Birren B."/>
            <person name="Nene V."/>
            <person name="Collins F."/>
            <person name="Alarcon-Chaidez F."/>
            <person name="Wikel S."/>
            <person name="Strausberg R."/>
        </authorList>
    </citation>
    <scope>NUCLEOTIDE SEQUENCE [LARGE SCALE GENOMIC DNA]</scope>
    <source>
        <strain evidence="3">Wikel</strain>
        <strain evidence="1">Wikel colony</strain>
    </source>
</reference>
<evidence type="ECO:0000313" key="3">
    <source>
        <dbReference type="Proteomes" id="UP000001555"/>
    </source>
</evidence>
<dbReference type="EMBL" id="DS663813">
    <property type="protein sequence ID" value="EEC03249.1"/>
    <property type="molecule type" value="Genomic_DNA"/>
</dbReference>
<dbReference type="Proteomes" id="UP000001555">
    <property type="component" value="Unassembled WGS sequence"/>
</dbReference>
<gene>
    <name evidence="1" type="ORF">IscW_ISCW002466</name>
</gene>
<accession>B7P9H7</accession>
<dbReference type="AlphaFoldDB" id="B7P9H7"/>
<keyword evidence="3" id="KW-1185">Reference proteome</keyword>
<protein>
    <submittedName>
        <fullName evidence="1 2">Uncharacterized protein</fullName>
    </submittedName>
</protein>
<dbReference type="InParanoid" id="B7P9H7"/>
<sequence>MGSARARRACEGLARRTCWVGKALSARAIGGSLLRSDLVPVRAAHRNLHCFVSYCESTWHGDSWVIYESQPLPLLTASHNRGPITAATKTRPAVAHGCSKTW</sequence>
<organism>
    <name type="scientific">Ixodes scapularis</name>
    <name type="common">Black-legged tick</name>
    <name type="synonym">Deer tick</name>
    <dbReference type="NCBI Taxonomy" id="6945"/>
    <lineage>
        <taxon>Eukaryota</taxon>
        <taxon>Metazoa</taxon>
        <taxon>Ecdysozoa</taxon>
        <taxon>Arthropoda</taxon>
        <taxon>Chelicerata</taxon>
        <taxon>Arachnida</taxon>
        <taxon>Acari</taxon>
        <taxon>Parasitiformes</taxon>
        <taxon>Ixodida</taxon>
        <taxon>Ixodoidea</taxon>
        <taxon>Ixodidae</taxon>
        <taxon>Ixodinae</taxon>
        <taxon>Ixodes</taxon>
    </lineage>
</organism>
<dbReference type="EMBL" id="ABJB010865552">
    <property type="status" value="NOT_ANNOTATED_CDS"/>
    <property type="molecule type" value="Genomic_DNA"/>
</dbReference>
<reference evidence="2" key="2">
    <citation type="submission" date="2020-05" db="UniProtKB">
        <authorList>
            <consortium name="EnsemblMetazoa"/>
        </authorList>
    </citation>
    <scope>IDENTIFICATION</scope>
    <source>
        <strain evidence="2">wikel</strain>
    </source>
</reference>
<dbReference type="PaxDb" id="6945-B7P9H7"/>
<proteinExistence type="predicted"/>
<evidence type="ECO:0000313" key="2">
    <source>
        <dbReference type="EnsemblMetazoa" id="ISCW002466-PA"/>
    </source>
</evidence>
<name>B7P9H7_IXOSC</name>
<dbReference type="EnsemblMetazoa" id="ISCW002466-RA">
    <property type="protein sequence ID" value="ISCW002466-PA"/>
    <property type="gene ID" value="ISCW002466"/>
</dbReference>
<dbReference type="VEuPathDB" id="VectorBase:ISCW002466"/>
<dbReference type="HOGENOM" id="CLU_2280436_0_0_1"/>
<dbReference type="VEuPathDB" id="VectorBase:ISCI002466"/>